<reference evidence="3 4" key="1">
    <citation type="journal article" date="2024" name="BMC Genomics">
        <title>De novo assembly and annotation of Popillia japonica's genome with initial clues to its potential as an invasive pest.</title>
        <authorList>
            <person name="Cucini C."/>
            <person name="Boschi S."/>
            <person name="Funari R."/>
            <person name="Cardaioli E."/>
            <person name="Iannotti N."/>
            <person name="Marturano G."/>
            <person name="Paoli F."/>
            <person name="Bruttini M."/>
            <person name="Carapelli A."/>
            <person name="Frati F."/>
            <person name="Nardi F."/>
        </authorList>
    </citation>
    <scope>NUCLEOTIDE SEQUENCE [LARGE SCALE GENOMIC DNA]</scope>
    <source>
        <strain evidence="3">DMR45628</strain>
    </source>
</reference>
<keyword evidence="4" id="KW-1185">Reference proteome</keyword>
<evidence type="ECO:0008006" key="5">
    <source>
        <dbReference type="Google" id="ProtNLM"/>
    </source>
</evidence>
<organism evidence="3 4">
    <name type="scientific">Popillia japonica</name>
    <name type="common">Japanese beetle</name>
    <dbReference type="NCBI Taxonomy" id="7064"/>
    <lineage>
        <taxon>Eukaryota</taxon>
        <taxon>Metazoa</taxon>
        <taxon>Ecdysozoa</taxon>
        <taxon>Arthropoda</taxon>
        <taxon>Hexapoda</taxon>
        <taxon>Insecta</taxon>
        <taxon>Pterygota</taxon>
        <taxon>Neoptera</taxon>
        <taxon>Endopterygota</taxon>
        <taxon>Coleoptera</taxon>
        <taxon>Polyphaga</taxon>
        <taxon>Scarabaeiformia</taxon>
        <taxon>Scarabaeidae</taxon>
        <taxon>Rutelinae</taxon>
        <taxon>Popillia</taxon>
    </lineage>
</organism>
<evidence type="ECO:0000313" key="4">
    <source>
        <dbReference type="Proteomes" id="UP001458880"/>
    </source>
</evidence>
<evidence type="ECO:0000313" key="3">
    <source>
        <dbReference type="EMBL" id="KAK9712103.1"/>
    </source>
</evidence>
<evidence type="ECO:0000256" key="1">
    <source>
        <dbReference type="SAM" id="Coils"/>
    </source>
</evidence>
<accession>A0AAW1K2C4</accession>
<dbReference type="AlphaFoldDB" id="A0AAW1K2C4"/>
<proteinExistence type="predicted"/>
<feature type="coiled-coil region" evidence="1">
    <location>
        <begin position="344"/>
        <end position="371"/>
    </location>
</feature>
<protein>
    <recommendedName>
        <fullName evidence="5">PNPLA domain-containing protein</fullName>
    </recommendedName>
</protein>
<dbReference type="EMBL" id="JASPKY010000268">
    <property type="protein sequence ID" value="KAK9712103.1"/>
    <property type="molecule type" value="Genomic_DNA"/>
</dbReference>
<feature type="compositionally biased region" description="Basic and acidic residues" evidence="2">
    <location>
        <begin position="41"/>
        <end position="55"/>
    </location>
</feature>
<gene>
    <name evidence="3" type="ORF">QE152_g25063</name>
</gene>
<evidence type="ECO:0000256" key="2">
    <source>
        <dbReference type="SAM" id="MobiDB-lite"/>
    </source>
</evidence>
<sequence length="420" mass="47574">MLFLERSVREYNHSGKSVFVYLQYLKRYWIHSLLSKEGKVGTKLEGRTPPHDHNHNGPSVAGNHCNEFTSYFFSSLEDELQKHKRCLYGKSDKPELSTIGGLSAGGASIVPYVGKAASKVIERLDRFSQESIEKQNAYKLIKMIFLYDANLPKSKQNVVIAAVEIFDKFQQPFSSITTKQGPLRAMQKMGMDGTARLISYLLSSRGSLEIQNVDSWTPDIIIKGVLHGKSPRHSLTTGRALLTSSKKIRTSDVYENVGVCIFGKDGLGTVWEHGAVMQELGCRTLFTWENPETIKSIYKKSPKNYANSLNLRSLDKAILLRNATDHVNAQIPTEDIKTVLYFAIDIIQQQLQNQEQHMNEIRGQIIEINRRMTERNASQSIGIIFCVLRQFFLVQISSNGCASHNRHVCPVVVYQTYYFV</sequence>
<keyword evidence="1" id="KW-0175">Coiled coil</keyword>
<feature type="region of interest" description="Disordered" evidence="2">
    <location>
        <begin position="41"/>
        <end position="60"/>
    </location>
</feature>
<comment type="caution">
    <text evidence="3">The sequence shown here is derived from an EMBL/GenBank/DDBJ whole genome shotgun (WGS) entry which is preliminary data.</text>
</comment>
<dbReference type="Proteomes" id="UP001458880">
    <property type="component" value="Unassembled WGS sequence"/>
</dbReference>
<name>A0AAW1K2C4_POPJA</name>